<proteinExistence type="predicted"/>
<gene>
    <name evidence="2" type="ORF">I0C86_12325</name>
</gene>
<reference evidence="2 3" key="1">
    <citation type="submission" date="2020-11" db="EMBL/GenBank/DDBJ databases">
        <title>A novel isolate from a Black sea contaminated sediment with potential to produce alkanes: Plantactinospora alkalitolerans sp. nov.</title>
        <authorList>
            <person name="Carro L."/>
            <person name="Veyisoglu A."/>
            <person name="Guven K."/>
            <person name="Schumann P."/>
            <person name="Klenk H.-P."/>
            <person name="Sahin N."/>
        </authorList>
    </citation>
    <scope>NUCLEOTIDE SEQUENCE [LARGE SCALE GENOMIC DNA]</scope>
    <source>
        <strain evidence="2 3">S1510</strain>
    </source>
</reference>
<organism evidence="2 3">
    <name type="scientific">Plantactinospora alkalitolerans</name>
    <dbReference type="NCBI Taxonomy" id="2789879"/>
    <lineage>
        <taxon>Bacteria</taxon>
        <taxon>Bacillati</taxon>
        <taxon>Actinomycetota</taxon>
        <taxon>Actinomycetes</taxon>
        <taxon>Micromonosporales</taxon>
        <taxon>Micromonosporaceae</taxon>
        <taxon>Plantactinospora</taxon>
    </lineage>
</organism>
<feature type="compositionally biased region" description="Gly residues" evidence="1">
    <location>
        <begin position="1"/>
        <end position="11"/>
    </location>
</feature>
<accession>A0ABS0GU50</accession>
<protein>
    <submittedName>
        <fullName evidence="2">Uncharacterized protein</fullName>
    </submittedName>
</protein>
<evidence type="ECO:0000256" key="1">
    <source>
        <dbReference type="SAM" id="MobiDB-lite"/>
    </source>
</evidence>
<name>A0ABS0GU50_9ACTN</name>
<evidence type="ECO:0000313" key="3">
    <source>
        <dbReference type="Proteomes" id="UP000638560"/>
    </source>
</evidence>
<comment type="caution">
    <text evidence="2">The sequence shown here is derived from an EMBL/GenBank/DDBJ whole genome shotgun (WGS) entry which is preliminary data.</text>
</comment>
<evidence type="ECO:0000313" key="2">
    <source>
        <dbReference type="EMBL" id="MBF9129738.1"/>
    </source>
</evidence>
<keyword evidence="3" id="KW-1185">Reference proteome</keyword>
<sequence>MPGLGEAGGQIGHVDSEQPAAQVRQGRPQPARITEKRRDFLRLPILIDVEKCYQHRPSRVRSLIERVTPGSPACIDVSLLNALKQSGNLACIDA</sequence>
<dbReference type="Proteomes" id="UP000638560">
    <property type="component" value="Unassembled WGS sequence"/>
</dbReference>
<dbReference type="EMBL" id="JADPUN010000131">
    <property type="protein sequence ID" value="MBF9129738.1"/>
    <property type="molecule type" value="Genomic_DNA"/>
</dbReference>
<feature type="region of interest" description="Disordered" evidence="1">
    <location>
        <begin position="1"/>
        <end position="34"/>
    </location>
</feature>
<dbReference type="RefSeq" id="WP_196201364.1">
    <property type="nucleotide sequence ID" value="NZ_JADPUN010000131.1"/>
</dbReference>